<name>A0A8R7PKK0_TRIUA</name>
<keyword evidence="3" id="KW-1185">Reference proteome</keyword>
<evidence type="ECO:0000256" key="1">
    <source>
        <dbReference type="SAM" id="SignalP"/>
    </source>
</evidence>
<dbReference type="Proteomes" id="UP000015106">
    <property type="component" value="Chromosome 2"/>
</dbReference>
<dbReference type="EnsemblPlants" id="TuG1812G0200005542.01.T01">
    <property type="protein sequence ID" value="TuG1812G0200005542.01.T01.cds449115"/>
    <property type="gene ID" value="TuG1812G0200005542.01"/>
</dbReference>
<organism evidence="2 3">
    <name type="scientific">Triticum urartu</name>
    <name type="common">Red wild einkorn</name>
    <name type="synonym">Crithodium urartu</name>
    <dbReference type="NCBI Taxonomy" id="4572"/>
    <lineage>
        <taxon>Eukaryota</taxon>
        <taxon>Viridiplantae</taxon>
        <taxon>Streptophyta</taxon>
        <taxon>Embryophyta</taxon>
        <taxon>Tracheophyta</taxon>
        <taxon>Spermatophyta</taxon>
        <taxon>Magnoliopsida</taxon>
        <taxon>Liliopsida</taxon>
        <taxon>Poales</taxon>
        <taxon>Poaceae</taxon>
        <taxon>BOP clade</taxon>
        <taxon>Pooideae</taxon>
        <taxon>Triticodae</taxon>
        <taxon>Triticeae</taxon>
        <taxon>Triticinae</taxon>
        <taxon>Triticum</taxon>
    </lineage>
</organism>
<sequence length="118" mass="13610">MVLVLKAVFDLSLPYTFILALFKNVQACKIESAQSFIEASYLSYLHFYFILNLPSSLSMSGHHMMQMSNDPSICSHLIFFPLQQEPSFMLFTFCYLYIDEKFYHSIVIIDGCSNAHQS</sequence>
<protein>
    <submittedName>
        <fullName evidence="2">Uncharacterized protein</fullName>
    </submittedName>
</protein>
<feature type="signal peptide" evidence="1">
    <location>
        <begin position="1"/>
        <end position="27"/>
    </location>
</feature>
<evidence type="ECO:0000313" key="3">
    <source>
        <dbReference type="Proteomes" id="UP000015106"/>
    </source>
</evidence>
<reference evidence="3" key="1">
    <citation type="journal article" date="2013" name="Nature">
        <title>Draft genome of the wheat A-genome progenitor Triticum urartu.</title>
        <authorList>
            <person name="Ling H.Q."/>
            <person name="Zhao S."/>
            <person name="Liu D."/>
            <person name="Wang J."/>
            <person name="Sun H."/>
            <person name="Zhang C."/>
            <person name="Fan H."/>
            <person name="Li D."/>
            <person name="Dong L."/>
            <person name="Tao Y."/>
            <person name="Gao C."/>
            <person name="Wu H."/>
            <person name="Li Y."/>
            <person name="Cui Y."/>
            <person name="Guo X."/>
            <person name="Zheng S."/>
            <person name="Wang B."/>
            <person name="Yu K."/>
            <person name="Liang Q."/>
            <person name="Yang W."/>
            <person name="Lou X."/>
            <person name="Chen J."/>
            <person name="Feng M."/>
            <person name="Jian J."/>
            <person name="Zhang X."/>
            <person name="Luo G."/>
            <person name="Jiang Y."/>
            <person name="Liu J."/>
            <person name="Wang Z."/>
            <person name="Sha Y."/>
            <person name="Zhang B."/>
            <person name="Wu H."/>
            <person name="Tang D."/>
            <person name="Shen Q."/>
            <person name="Xue P."/>
            <person name="Zou S."/>
            <person name="Wang X."/>
            <person name="Liu X."/>
            <person name="Wang F."/>
            <person name="Yang Y."/>
            <person name="An X."/>
            <person name="Dong Z."/>
            <person name="Zhang K."/>
            <person name="Zhang X."/>
            <person name="Luo M.C."/>
            <person name="Dvorak J."/>
            <person name="Tong Y."/>
            <person name="Wang J."/>
            <person name="Yang H."/>
            <person name="Li Z."/>
            <person name="Wang D."/>
            <person name="Zhang A."/>
            <person name="Wang J."/>
        </authorList>
    </citation>
    <scope>NUCLEOTIDE SEQUENCE</scope>
    <source>
        <strain evidence="3">cv. G1812</strain>
    </source>
</reference>
<dbReference type="AlphaFoldDB" id="A0A8R7PKK0"/>
<accession>A0A8R7PKK0</accession>
<reference evidence="2" key="3">
    <citation type="submission" date="2022-06" db="UniProtKB">
        <authorList>
            <consortium name="EnsemblPlants"/>
        </authorList>
    </citation>
    <scope>IDENTIFICATION</scope>
</reference>
<proteinExistence type="predicted"/>
<evidence type="ECO:0000313" key="2">
    <source>
        <dbReference type="EnsemblPlants" id="TuG1812G0200005542.01.T01.cds449115"/>
    </source>
</evidence>
<keyword evidence="1" id="KW-0732">Signal</keyword>
<dbReference type="Gramene" id="TuG1812G0200005542.01.T01">
    <property type="protein sequence ID" value="TuG1812G0200005542.01.T01.cds449115"/>
    <property type="gene ID" value="TuG1812G0200005542.01"/>
</dbReference>
<feature type="chain" id="PRO_5035940459" evidence="1">
    <location>
        <begin position="28"/>
        <end position="118"/>
    </location>
</feature>
<reference evidence="2" key="2">
    <citation type="submission" date="2018-03" db="EMBL/GenBank/DDBJ databases">
        <title>The Triticum urartu genome reveals the dynamic nature of wheat genome evolution.</title>
        <authorList>
            <person name="Ling H."/>
            <person name="Ma B."/>
            <person name="Shi X."/>
            <person name="Liu H."/>
            <person name="Dong L."/>
            <person name="Sun H."/>
            <person name="Cao Y."/>
            <person name="Gao Q."/>
            <person name="Zheng S."/>
            <person name="Li Y."/>
            <person name="Yu Y."/>
            <person name="Du H."/>
            <person name="Qi M."/>
            <person name="Li Y."/>
            <person name="Yu H."/>
            <person name="Cui Y."/>
            <person name="Wang N."/>
            <person name="Chen C."/>
            <person name="Wu H."/>
            <person name="Zhao Y."/>
            <person name="Zhang J."/>
            <person name="Li Y."/>
            <person name="Zhou W."/>
            <person name="Zhang B."/>
            <person name="Hu W."/>
            <person name="Eijk M."/>
            <person name="Tang J."/>
            <person name="Witsenboer H."/>
            <person name="Zhao S."/>
            <person name="Li Z."/>
            <person name="Zhang A."/>
            <person name="Wang D."/>
            <person name="Liang C."/>
        </authorList>
    </citation>
    <scope>NUCLEOTIDE SEQUENCE [LARGE SCALE GENOMIC DNA]</scope>
    <source>
        <strain evidence="2">cv. G1812</strain>
    </source>
</reference>